<keyword evidence="8" id="KW-1185">Reference proteome</keyword>
<dbReference type="RefSeq" id="WP_200312625.1">
    <property type="nucleotide sequence ID" value="NZ_JAENIM010000046.1"/>
</dbReference>
<dbReference type="InterPro" id="IPR013325">
    <property type="entry name" value="RNA_pol_sigma_r2"/>
</dbReference>
<protein>
    <submittedName>
        <fullName evidence="7">Sigma-70 family RNA polymerase sigma factor</fullName>
    </submittedName>
</protein>
<feature type="domain" description="RNA polymerase sigma factor 70 region 4 type 2" evidence="6">
    <location>
        <begin position="105"/>
        <end position="157"/>
    </location>
</feature>
<dbReference type="PANTHER" id="PTHR43133">
    <property type="entry name" value="RNA POLYMERASE ECF-TYPE SIGMA FACTO"/>
    <property type="match status" value="1"/>
</dbReference>
<dbReference type="InterPro" id="IPR014284">
    <property type="entry name" value="RNA_pol_sigma-70_dom"/>
</dbReference>
<dbReference type="GO" id="GO:0006352">
    <property type="term" value="P:DNA-templated transcription initiation"/>
    <property type="evidence" value="ECO:0007669"/>
    <property type="project" value="InterPro"/>
</dbReference>
<evidence type="ECO:0000256" key="2">
    <source>
        <dbReference type="ARBA" id="ARBA00023015"/>
    </source>
</evidence>
<evidence type="ECO:0000256" key="3">
    <source>
        <dbReference type="ARBA" id="ARBA00023082"/>
    </source>
</evidence>
<dbReference type="InterPro" id="IPR036388">
    <property type="entry name" value="WH-like_DNA-bd_sf"/>
</dbReference>
<dbReference type="SUPFAM" id="SSF88946">
    <property type="entry name" value="Sigma2 domain of RNA polymerase sigma factors"/>
    <property type="match status" value="1"/>
</dbReference>
<dbReference type="Pfam" id="PF04542">
    <property type="entry name" value="Sigma70_r2"/>
    <property type="match status" value="1"/>
</dbReference>
<accession>A0A8J7SL73</accession>
<dbReference type="InterPro" id="IPR013249">
    <property type="entry name" value="RNA_pol_sigma70_r4_t2"/>
</dbReference>
<dbReference type="GO" id="GO:0016987">
    <property type="term" value="F:sigma factor activity"/>
    <property type="evidence" value="ECO:0007669"/>
    <property type="project" value="UniProtKB-KW"/>
</dbReference>
<dbReference type="AlphaFoldDB" id="A0A8J7SL73"/>
<dbReference type="EMBL" id="JAENIM010000046">
    <property type="protein sequence ID" value="MBK1792614.1"/>
    <property type="molecule type" value="Genomic_DNA"/>
</dbReference>
<feature type="domain" description="RNA polymerase sigma-70 region 2" evidence="5">
    <location>
        <begin position="12"/>
        <end position="75"/>
    </location>
</feature>
<dbReference type="PANTHER" id="PTHR43133:SF51">
    <property type="entry name" value="RNA POLYMERASE SIGMA FACTOR"/>
    <property type="match status" value="1"/>
</dbReference>
<keyword evidence="4" id="KW-0804">Transcription</keyword>
<gene>
    <name evidence="7" type="ORF">JIN82_15725</name>
</gene>
<evidence type="ECO:0000259" key="5">
    <source>
        <dbReference type="Pfam" id="PF04542"/>
    </source>
</evidence>
<keyword evidence="2" id="KW-0805">Transcription regulation</keyword>
<dbReference type="SUPFAM" id="SSF88659">
    <property type="entry name" value="Sigma3 and sigma4 domains of RNA polymerase sigma factors"/>
    <property type="match status" value="1"/>
</dbReference>
<dbReference type="Gene3D" id="1.10.1740.10">
    <property type="match status" value="1"/>
</dbReference>
<comment type="caution">
    <text evidence="7">The sequence shown here is derived from an EMBL/GenBank/DDBJ whole genome shotgun (WGS) entry which is preliminary data.</text>
</comment>
<dbReference type="InterPro" id="IPR039425">
    <property type="entry name" value="RNA_pol_sigma-70-like"/>
</dbReference>
<evidence type="ECO:0000259" key="6">
    <source>
        <dbReference type="Pfam" id="PF08281"/>
    </source>
</evidence>
<keyword evidence="3" id="KW-0731">Sigma factor</keyword>
<evidence type="ECO:0000256" key="1">
    <source>
        <dbReference type="ARBA" id="ARBA00010641"/>
    </source>
</evidence>
<dbReference type="GO" id="GO:0003677">
    <property type="term" value="F:DNA binding"/>
    <property type="evidence" value="ECO:0007669"/>
    <property type="project" value="InterPro"/>
</dbReference>
<dbReference type="InterPro" id="IPR013324">
    <property type="entry name" value="RNA_pol_sigma_r3/r4-like"/>
</dbReference>
<dbReference type="Proteomes" id="UP000624703">
    <property type="component" value="Unassembled WGS sequence"/>
</dbReference>
<comment type="similarity">
    <text evidence="1">Belongs to the sigma-70 factor family. ECF subfamily.</text>
</comment>
<dbReference type="NCBIfam" id="TIGR02937">
    <property type="entry name" value="sigma70-ECF"/>
    <property type="match status" value="1"/>
</dbReference>
<evidence type="ECO:0000313" key="8">
    <source>
        <dbReference type="Proteomes" id="UP000624703"/>
    </source>
</evidence>
<reference evidence="7" key="1">
    <citation type="submission" date="2021-01" db="EMBL/GenBank/DDBJ databases">
        <title>Modified the classification status of verrucomicrobia.</title>
        <authorList>
            <person name="Feng X."/>
        </authorList>
    </citation>
    <scope>NUCLEOTIDE SEQUENCE</scope>
    <source>
        <strain evidence="7">_KCTC 22039</strain>
    </source>
</reference>
<organism evidence="7 8">
    <name type="scientific">Persicirhabdus sediminis</name>
    <dbReference type="NCBI Taxonomy" id="454144"/>
    <lineage>
        <taxon>Bacteria</taxon>
        <taxon>Pseudomonadati</taxon>
        <taxon>Verrucomicrobiota</taxon>
        <taxon>Verrucomicrobiia</taxon>
        <taxon>Verrucomicrobiales</taxon>
        <taxon>Verrucomicrobiaceae</taxon>
        <taxon>Persicirhabdus</taxon>
    </lineage>
</organism>
<dbReference type="Pfam" id="PF08281">
    <property type="entry name" value="Sigma70_r4_2"/>
    <property type="match status" value="1"/>
</dbReference>
<dbReference type="InterPro" id="IPR007627">
    <property type="entry name" value="RNA_pol_sigma70_r2"/>
</dbReference>
<dbReference type="Gene3D" id="1.10.10.10">
    <property type="entry name" value="Winged helix-like DNA-binding domain superfamily/Winged helix DNA-binding domain"/>
    <property type="match status" value="1"/>
</dbReference>
<name>A0A8J7SL73_9BACT</name>
<proteinExistence type="inferred from homology"/>
<sequence>MSPDLSQQLEELQSQLLGFVISSGVPRSLAGDVLQEANLYIVRNIAEKFQGGNFRAWVYQVVKFRIMSHYRDHSRNKEFQLEEETLDNLCVEFENQSSYTSQQTDALKQCLAKLPEKSRSLFEKCYAFGYSLQEIADSQGKSYAALAKQISRIRQKIKTCTTSLIN</sequence>
<evidence type="ECO:0000313" key="7">
    <source>
        <dbReference type="EMBL" id="MBK1792614.1"/>
    </source>
</evidence>
<evidence type="ECO:0000256" key="4">
    <source>
        <dbReference type="ARBA" id="ARBA00023163"/>
    </source>
</evidence>